<dbReference type="AlphaFoldDB" id="A0AAD5WYP0"/>
<feature type="region of interest" description="Disordered" evidence="1">
    <location>
        <begin position="46"/>
        <end position="105"/>
    </location>
</feature>
<feature type="non-terminal residue" evidence="2">
    <location>
        <position position="1"/>
    </location>
</feature>
<evidence type="ECO:0000256" key="1">
    <source>
        <dbReference type="SAM" id="MobiDB-lite"/>
    </source>
</evidence>
<accession>A0AAD5WYP0</accession>
<dbReference type="EMBL" id="JADGJD010001139">
    <property type="protein sequence ID" value="KAJ3046572.1"/>
    <property type="molecule type" value="Genomic_DNA"/>
</dbReference>
<dbReference type="Proteomes" id="UP001212841">
    <property type="component" value="Unassembled WGS sequence"/>
</dbReference>
<proteinExistence type="predicted"/>
<reference evidence="2" key="1">
    <citation type="submission" date="2020-05" db="EMBL/GenBank/DDBJ databases">
        <title>Phylogenomic resolution of chytrid fungi.</title>
        <authorList>
            <person name="Stajich J.E."/>
            <person name="Amses K."/>
            <person name="Simmons R."/>
            <person name="Seto K."/>
            <person name="Myers J."/>
            <person name="Bonds A."/>
            <person name="Quandt C.A."/>
            <person name="Barry K."/>
            <person name="Liu P."/>
            <person name="Grigoriev I."/>
            <person name="Longcore J.E."/>
            <person name="James T.Y."/>
        </authorList>
    </citation>
    <scope>NUCLEOTIDE SEQUENCE</scope>
    <source>
        <strain evidence="2">JEL0318</strain>
    </source>
</reference>
<keyword evidence="3" id="KW-1185">Reference proteome</keyword>
<evidence type="ECO:0000313" key="2">
    <source>
        <dbReference type="EMBL" id="KAJ3046572.1"/>
    </source>
</evidence>
<feature type="region of interest" description="Disordered" evidence="1">
    <location>
        <begin position="1"/>
        <end position="30"/>
    </location>
</feature>
<feature type="compositionally biased region" description="Low complexity" evidence="1">
    <location>
        <begin position="55"/>
        <end position="70"/>
    </location>
</feature>
<evidence type="ECO:0000313" key="3">
    <source>
        <dbReference type="Proteomes" id="UP001212841"/>
    </source>
</evidence>
<comment type="caution">
    <text evidence="2">The sequence shown here is derived from an EMBL/GenBank/DDBJ whole genome shotgun (WGS) entry which is preliminary data.</text>
</comment>
<gene>
    <name evidence="2" type="ORF">HK097_000731</name>
</gene>
<name>A0AAD5WYP0_9FUNG</name>
<protein>
    <submittedName>
        <fullName evidence="2">Uncharacterized protein</fullName>
    </submittedName>
</protein>
<sequence length="124" mass="13521">SPLTTRPLSQISQTSTQTSHPHPPSRSKLDELMGTIFSEIGNATEVEEPRAENLPAGAAEPTGTGAGKKAMWAEKSRYFMGGGGGERREATVVRPPSPKPQKVNPETFDVLVSRLERVMEKHKR</sequence>
<organism evidence="2 3">
    <name type="scientific">Rhizophlyctis rosea</name>
    <dbReference type="NCBI Taxonomy" id="64517"/>
    <lineage>
        <taxon>Eukaryota</taxon>
        <taxon>Fungi</taxon>
        <taxon>Fungi incertae sedis</taxon>
        <taxon>Chytridiomycota</taxon>
        <taxon>Chytridiomycota incertae sedis</taxon>
        <taxon>Chytridiomycetes</taxon>
        <taxon>Rhizophlyctidales</taxon>
        <taxon>Rhizophlyctidaceae</taxon>
        <taxon>Rhizophlyctis</taxon>
    </lineage>
</organism>
<feature type="compositionally biased region" description="Low complexity" evidence="1">
    <location>
        <begin position="9"/>
        <end position="20"/>
    </location>
</feature>